<evidence type="ECO:0000256" key="7">
    <source>
        <dbReference type="SAM" id="MobiDB-lite"/>
    </source>
</evidence>
<evidence type="ECO:0000256" key="1">
    <source>
        <dbReference type="ARBA" id="ARBA00004651"/>
    </source>
</evidence>
<evidence type="ECO:0000256" key="6">
    <source>
        <dbReference type="ARBA" id="ARBA00023136"/>
    </source>
</evidence>
<dbReference type="GO" id="GO:0005886">
    <property type="term" value="C:plasma membrane"/>
    <property type="evidence" value="ECO:0007669"/>
    <property type="project" value="UniProtKB-SubCell"/>
</dbReference>
<evidence type="ECO:0000313" key="10">
    <source>
        <dbReference type="Proteomes" id="UP000709437"/>
    </source>
</evidence>
<keyword evidence="3" id="KW-1003">Cell membrane</keyword>
<feature type="transmembrane region" description="Helical" evidence="8">
    <location>
        <begin position="285"/>
        <end position="308"/>
    </location>
</feature>
<evidence type="ECO:0000256" key="5">
    <source>
        <dbReference type="ARBA" id="ARBA00022989"/>
    </source>
</evidence>
<dbReference type="PANTHER" id="PTHR30250:SF10">
    <property type="entry name" value="LIPOPOLYSACCHARIDE BIOSYNTHESIS PROTEIN WZXC"/>
    <property type="match status" value="1"/>
</dbReference>
<evidence type="ECO:0000313" key="9">
    <source>
        <dbReference type="EMBL" id="MBT1540332.1"/>
    </source>
</evidence>
<feature type="transmembrane region" description="Helical" evidence="8">
    <location>
        <begin position="141"/>
        <end position="160"/>
    </location>
</feature>
<dbReference type="PANTHER" id="PTHR30250">
    <property type="entry name" value="PST FAMILY PREDICTED COLANIC ACID TRANSPORTER"/>
    <property type="match status" value="1"/>
</dbReference>
<evidence type="ECO:0000256" key="4">
    <source>
        <dbReference type="ARBA" id="ARBA00022692"/>
    </source>
</evidence>
<feature type="transmembrane region" description="Helical" evidence="8">
    <location>
        <begin position="314"/>
        <end position="339"/>
    </location>
</feature>
<keyword evidence="5 8" id="KW-1133">Transmembrane helix</keyword>
<feature type="transmembrane region" description="Helical" evidence="8">
    <location>
        <begin position="75"/>
        <end position="98"/>
    </location>
</feature>
<evidence type="ECO:0000256" key="2">
    <source>
        <dbReference type="ARBA" id="ARBA00007430"/>
    </source>
</evidence>
<dbReference type="AlphaFoldDB" id="A0A9Q2VZA6"/>
<feature type="transmembrane region" description="Helical" evidence="8">
    <location>
        <begin position="110"/>
        <end position="129"/>
    </location>
</feature>
<feature type="transmembrane region" description="Helical" evidence="8">
    <location>
        <begin position="351"/>
        <end position="368"/>
    </location>
</feature>
<evidence type="ECO:0000256" key="3">
    <source>
        <dbReference type="ARBA" id="ARBA00022475"/>
    </source>
</evidence>
<feature type="transmembrane region" description="Helical" evidence="8">
    <location>
        <begin position="36"/>
        <end position="63"/>
    </location>
</feature>
<feature type="transmembrane region" description="Helical" evidence="8">
    <location>
        <begin position="404"/>
        <end position="425"/>
    </location>
</feature>
<feature type="transmembrane region" description="Helical" evidence="8">
    <location>
        <begin position="437"/>
        <end position="458"/>
    </location>
</feature>
<evidence type="ECO:0000256" key="8">
    <source>
        <dbReference type="SAM" id="Phobius"/>
    </source>
</evidence>
<gene>
    <name evidence="9" type="ORF">KK103_01025</name>
</gene>
<feature type="region of interest" description="Disordered" evidence="7">
    <location>
        <begin position="464"/>
        <end position="484"/>
    </location>
</feature>
<protein>
    <submittedName>
        <fullName evidence="9">Oligosaccharide flippase family protein</fullName>
    </submittedName>
</protein>
<name>A0A9Q2VZA6_9MICO</name>
<accession>A0A9Q2VZA6</accession>
<dbReference type="Pfam" id="PF13440">
    <property type="entry name" value="Polysacc_synt_3"/>
    <property type="match status" value="1"/>
</dbReference>
<dbReference type="Proteomes" id="UP000709437">
    <property type="component" value="Unassembled WGS sequence"/>
</dbReference>
<feature type="compositionally biased region" description="Basic residues" evidence="7">
    <location>
        <begin position="464"/>
        <end position="478"/>
    </location>
</feature>
<keyword evidence="4 8" id="KW-0812">Transmembrane</keyword>
<comment type="caution">
    <text evidence="9">The sequence shown here is derived from an EMBL/GenBank/DDBJ whole genome shotgun (WGS) entry which is preliminary data.</text>
</comment>
<dbReference type="RefSeq" id="WP_214561986.1">
    <property type="nucleotide sequence ID" value="NZ_JAHEWX010000001.1"/>
</dbReference>
<dbReference type="EMBL" id="JAHEWX010000001">
    <property type="protein sequence ID" value="MBT1540332.1"/>
    <property type="molecule type" value="Genomic_DNA"/>
</dbReference>
<organism evidence="9 10">
    <name type="scientific">Curtobacterium flaccumfaciens pv. flaccumfaciens</name>
    <dbReference type="NCBI Taxonomy" id="138532"/>
    <lineage>
        <taxon>Bacteria</taxon>
        <taxon>Bacillati</taxon>
        <taxon>Actinomycetota</taxon>
        <taxon>Actinomycetes</taxon>
        <taxon>Micrococcales</taxon>
        <taxon>Microbacteriaceae</taxon>
        <taxon>Curtobacterium</taxon>
    </lineage>
</organism>
<feature type="transmembrane region" description="Helical" evidence="8">
    <location>
        <begin position="166"/>
        <end position="186"/>
    </location>
</feature>
<comment type="similarity">
    <text evidence="2">Belongs to the polysaccharide synthase family.</text>
</comment>
<feature type="transmembrane region" description="Helical" evidence="8">
    <location>
        <begin position="374"/>
        <end position="392"/>
    </location>
</feature>
<reference evidence="9" key="1">
    <citation type="submission" date="2021-05" db="EMBL/GenBank/DDBJ databases">
        <title>Whole genome sequence of Curtobacterium flaccumfaciens pv. flaccumfaciens strain CFBP 3417.</title>
        <authorList>
            <person name="Osdaghi E."/>
            <person name="Taghouti G."/>
            <person name="Portier P."/>
            <person name="Fazliarab A."/>
            <person name="Taghavi S.M."/>
            <person name="Briand M."/>
            <person name="Le-Saux M."/>
            <person name="Jacques M.-A."/>
        </authorList>
    </citation>
    <scope>NUCLEOTIDE SEQUENCE</scope>
    <source>
        <strain evidence="9">CFBP 3417</strain>
    </source>
</reference>
<sequence length="484" mass="49038">MAIVRSGVFSIAATAFRASVQIVSNVVVARVLGPDAYGVAAAVLALGVVLELVRNSGFAAVVLRSGALPADVHVALHRASALTGILLGALVAAAGLLVLRVLPSSPSGGLLLAIAVAFPLAGLVAVPIASMVRQHEMGRVALVESIAVVLGSTLSIGLALVGAGPVAMVAQVVALWIVITVGVVVLRRVPRGTAAPWRSVRTMAALARDVSLVQLVSLVARAGDRVLVAALFGPAASGLWVQAVQLMTLPLDQIGAAVQRIAVPAMAGVDAVVLRERFRRLVGTVTLLAWPVLAVLGVLAGPIVHLLFGDDWLGSAALLPSLVVAGGAQALGFAAVWYFIASGRAGRQVRWALVTQPVLVGALVVGTVCGPQGMAAAYAVACSGLVVPAFLVATKGSGLRLRDLGLPVLPAAAATSAAVLVSAVVRSGFGADPIGSVLVPGILAALAALLVALVFPDVRSALPRRRRRPPRPRPRKALARGPVP</sequence>
<dbReference type="InterPro" id="IPR050833">
    <property type="entry name" value="Poly_Biosynth_Transport"/>
</dbReference>
<keyword evidence="6 8" id="KW-0472">Membrane</keyword>
<comment type="subcellular location">
    <subcellularLocation>
        <location evidence="1">Cell membrane</location>
        <topology evidence="1">Multi-pass membrane protein</topology>
    </subcellularLocation>
</comment>
<proteinExistence type="inferred from homology"/>